<comment type="caution">
    <text evidence="1">The sequence shown here is derived from an EMBL/GenBank/DDBJ whole genome shotgun (WGS) entry which is preliminary data.</text>
</comment>
<keyword evidence="2" id="KW-1185">Reference proteome</keyword>
<protein>
    <submittedName>
        <fullName evidence="1">Uncharacterized protein</fullName>
    </submittedName>
</protein>
<accession>A0AAD9IWN8</accession>
<dbReference type="AlphaFoldDB" id="A0AAD9IWN8"/>
<name>A0AAD9IWN8_9ANNE</name>
<gene>
    <name evidence="1" type="ORF">LSH36_1009g01002</name>
</gene>
<evidence type="ECO:0000313" key="2">
    <source>
        <dbReference type="Proteomes" id="UP001208570"/>
    </source>
</evidence>
<dbReference type="Proteomes" id="UP001208570">
    <property type="component" value="Unassembled WGS sequence"/>
</dbReference>
<proteinExistence type="predicted"/>
<sequence length="170" mass="19708">MYRRQHHSGHVLDVVVTHQHVLHDLTVKDMISDHNLLLCMTHHPKPSPMRVTVTTRNKRGINMADIQEELESLAIPSDDDVVILIDHYNQSLIPKCEKRKLGRTWRRTRLTVHKETYCKSVVTYNKMLGDAHAKFYNNKVVVCDNDSKVKLPINSSAKDLVDRFAHFFEA</sequence>
<reference evidence="1" key="1">
    <citation type="journal article" date="2023" name="Mol. Biol. Evol.">
        <title>Third-Generation Sequencing Reveals the Adaptive Role of the Epigenome in Three Deep-Sea Polychaetes.</title>
        <authorList>
            <person name="Perez M."/>
            <person name="Aroh O."/>
            <person name="Sun Y."/>
            <person name="Lan Y."/>
            <person name="Juniper S.K."/>
            <person name="Young C.R."/>
            <person name="Angers B."/>
            <person name="Qian P.Y."/>
        </authorList>
    </citation>
    <scope>NUCLEOTIDE SEQUENCE</scope>
    <source>
        <strain evidence="1">P08H-3</strain>
    </source>
</reference>
<dbReference type="EMBL" id="JAODUP010001009">
    <property type="protein sequence ID" value="KAK2141977.1"/>
    <property type="molecule type" value="Genomic_DNA"/>
</dbReference>
<evidence type="ECO:0000313" key="1">
    <source>
        <dbReference type="EMBL" id="KAK2141977.1"/>
    </source>
</evidence>
<organism evidence="1 2">
    <name type="scientific">Paralvinella palmiformis</name>
    <dbReference type="NCBI Taxonomy" id="53620"/>
    <lineage>
        <taxon>Eukaryota</taxon>
        <taxon>Metazoa</taxon>
        <taxon>Spiralia</taxon>
        <taxon>Lophotrochozoa</taxon>
        <taxon>Annelida</taxon>
        <taxon>Polychaeta</taxon>
        <taxon>Sedentaria</taxon>
        <taxon>Canalipalpata</taxon>
        <taxon>Terebellida</taxon>
        <taxon>Terebelliformia</taxon>
        <taxon>Alvinellidae</taxon>
        <taxon>Paralvinella</taxon>
    </lineage>
</organism>